<gene>
    <name evidence="2" type="ORF">HXM91_02780</name>
</gene>
<organism evidence="2 3">
    <name type="scientific">Oribacterium sinus</name>
    <dbReference type="NCBI Taxonomy" id="237576"/>
    <lineage>
        <taxon>Bacteria</taxon>
        <taxon>Bacillati</taxon>
        <taxon>Bacillota</taxon>
        <taxon>Clostridia</taxon>
        <taxon>Lachnospirales</taxon>
        <taxon>Lachnospiraceae</taxon>
        <taxon>Oribacterium</taxon>
    </lineage>
</organism>
<feature type="transmembrane region" description="Helical" evidence="1">
    <location>
        <begin position="20"/>
        <end position="40"/>
    </location>
</feature>
<dbReference type="EMBL" id="JABZRB010000049">
    <property type="protein sequence ID" value="MBF1304780.1"/>
    <property type="molecule type" value="Genomic_DNA"/>
</dbReference>
<feature type="non-terminal residue" evidence="2">
    <location>
        <position position="63"/>
    </location>
</feature>
<evidence type="ECO:0000313" key="3">
    <source>
        <dbReference type="Proteomes" id="UP000780721"/>
    </source>
</evidence>
<keyword evidence="1" id="KW-0472">Membrane</keyword>
<proteinExistence type="predicted"/>
<sequence>MRKGFREKGEDGTVMIEWSIGMLLCILILVFFIGFSMYLYQNVMFHVTANEAAQVVAENYKYG</sequence>
<keyword evidence="1" id="KW-0812">Transmembrane</keyword>
<evidence type="ECO:0000256" key="1">
    <source>
        <dbReference type="SAM" id="Phobius"/>
    </source>
</evidence>
<dbReference type="Proteomes" id="UP000780721">
    <property type="component" value="Unassembled WGS sequence"/>
</dbReference>
<protein>
    <submittedName>
        <fullName evidence="2">Uncharacterized protein</fullName>
    </submittedName>
</protein>
<reference evidence="2" key="1">
    <citation type="submission" date="2020-04" db="EMBL/GenBank/DDBJ databases">
        <title>Deep metagenomics examines the oral microbiome during advanced dental caries in children, revealing novel taxa and co-occurrences with host molecules.</title>
        <authorList>
            <person name="Baker J.L."/>
            <person name="Morton J.T."/>
            <person name="Dinis M."/>
            <person name="Alvarez R."/>
            <person name="Tran N.C."/>
            <person name="Knight R."/>
            <person name="Edlund A."/>
        </authorList>
    </citation>
    <scope>NUCLEOTIDE SEQUENCE</scope>
    <source>
        <strain evidence="2">JCVI_48_bin.5</strain>
    </source>
</reference>
<name>A0A930DWF1_9FIRM</name>
<keyword evidence="1" id="KW-1133">Transmembrane helix</keyword>
<comment type="caution">
    <text evidence="2">The sequence shown here is derived from an EMBL/GenBank/DDBJ whole genome shotgun (WGS) entry which is preliminary data.</text>
</comment>
<evidence type="ECO:0000313" key="2">
    <source>
        <dbReference type="EMBL" id="MBF1304780.1"/>
    </source>
</evidence>
<dbReference type="AlphaFoldDB" id="A0A930DWF1"/>
<accession>A0A930DWF1</accession>